<gene>
    <name evidence="3" type="ORF">CTA1_8927</name>
</gene>
<dbReference type="Proteomes" id="UP000310108">
    <property type="component" value="Unassembled WGS sequence"/>
</dbReference>
<reference evidence="3 4" key="1">
    <citation type="journal article" date="2019" name="PLoS ONE">
        <title>Comparative genome analysis indicates high evolutionary potential of pathogenicity genes in Colletotrichum tanaceti.</title>
        <authorList>
            <person name="Lelwala R.V."/>
            <person name="Korhonen P.K."/>
            <person name="Young N.D."/>
            <person name="Scott J.B."/>
            <person name="Ades P.A."/>
            <person name="Gasser R.B."/>
            <person name="Taylor P.W.J."/>
        </authorList>
    </citation>
    <scope>NUCLEOTIDE SEQUENCE [LARGE SCALE GENOMIC DNA]</scope>
    <source>
        <strain evidence="3">BRIP57314</strain>
    </source>
</reference>
<sequence length="725" mass="78526">MPLIFFNGLLCYTHLRCLLIVQRLRPRGPIPPHPPEVSNQLVILGGSPEPVVPVPSVLVPLRRLRPGLLANRVDQHLCAVPVPPPDQRPQQGLQQREGGPDAPVVQVVHDLQRAVQVAGAVVVLDDALPEDAVRQGAGAGPAVGDEGAEGVEVRPLAAGVELDQDRADLGRRLHAGAAQLGENGGHRVLRDVAGLDEDVQHLGERLLVGLDAAGGHLRKDLVDGLPLLRGRLVGQILEGRLEDDCKGGGVGRQVRAPHAGEDPVRLVRGALLEHPRQEHVVREDVGLDAPLNRPRQHRADHLHAVLLEQPGDCRVHTRDPGFHRRALGALLHGRVPHRLHLLQRRQARPFVAQMAKRRYPGCPDVLVQPHPRRRDGGPQLLDRVQPPGLLPALHHRRVGPDGRRGLDLSHVRQDVGSHLGEALGVHGPFAAGEEQDVVEQLGGVAQSLGAVDVVRRIDEVPPGLLRRRVVVRTEGHVEPLVPLSVRKEPRRPRTSRAAALDGRRARLFPGLGCHSRHPPVCPGLDMAPQFGVALKHLTQHLLVESLHDGVQCLQQRLRLLLGPGQRVPGLGEQDERGHESGAAALQLVDCKQGEQGAEELDGLLDPSHVGPGGKPELCLRGQAAVGAPHARKVLPAFHEIVQQPFLDAPGPRLGRGRHYCPQEAVDELQSLHHSQIAKVGVDLAEVGSAGQVRIVDVCKLEIRDLVHGQGCFRLDNLWQRGTRGS</sequence>
<accession>A0A4U6X9U0</accession>
<proteinExistence type="predicted"/>
<keyword evidence="4" id="KW-1185">Reference proteome</keyword>
<keyword evidence="2" id="KW-0732">Signal</keyword>
<evidence type="ECO:0000313" key="4">
    <source>
        <dbReference type="Proteomes" id="UP000310108"/>
    </source>
</evidence>
<name>A0A4U6X9U0_9PEZI</name>
<dbReference type="AlphaFoldDB" id="A0A4U6X9U0"/>
<evidence type="ECO:0000256" key="1">
    <source>
        <dbReference type="SAM" id="MobiDB-lite"/>
    </source>
</evidence>
<feature type="region of interest" description="Disordered" evidence="1">
    <location>
        <begin position="79"/>
        <end position="100"/>
    </location>
</feature>
<evidence type="ECO:0000313" key="3">
    <source>
        <dbReference type="EMBL" id="TKW51953.1"/>
    </source>
</evidence>
<feature type="chain" id="PRO_5020399903" evidence="2">
    <location>
        <begin position="18"/>
        <end position="725"/>
    </location>
</feature>
<organism evidence="3 4">
    <name type="scientific">Colletotrichum tanaceti</name>
    <dbReference type="NCBI Taxonomy" id="1306861"/>
    <lineage>
        <taxon>Eukaryota</taxon>
        <taxon>Fungi</taxon>
        <taxon>Dikarya</taxon>
        <taxon>Ascomycota</taxon>
        <taxon>Pezizomycotina</taxon>
        <taxon>Sordariomycetes</taxon>
        <taxon>Hypocreomycetidae</taxon>
        <taxon>Glomerellales</taxon>
        <taxon>Glomerellaceae</taxon>
        <taxon>Colletotrichum</taxon>
        <taxon>Colletotrichum destructivum species complex</taxon>
    </lineage>
</organism>
<protein>
    <submittedName>
        <fullName evidence="3">Uncharacterized protein</fullName>
    </submittedName>
</protein>
<evidence type="ECO:0000256" key="2">
    <source>
        <dbReference type="SAM" id="SignalP"/>
    </source>
</evidence>
<feature type="signal peptide" evidence="2">
    <location>
        <begin position="1"/>
        <end position="17"/>
    </location>
</feature>
<dbReference type="EMBL" id="PJEX01000271">
    <property type="protein sequence ID" value="TKW51953.1"/>
    <property type="molecule type" value="Genomic_DNA"/>
</dbReference>
<comment type="caution">
    <text evidence="3">The sequence shown here is derived from an EMBL/GenBank/DDBJ whole genome shotgun (WGS) entry which is preliminary data.</text>
</comment>